<reference evidence="1 2" key="1">
    <citation type="journal article" date="2019" name="Nat. Plants">
        <title>Stout camphor tree genome fills gaps in understanding of flowering plant genome evolution.</title>
        <authorList>
            <person name="Chaw S.M."/>
            <person name="Liu Y.C."/>
            <person name="Wu Y.W."/>
            <person name="Wang H.Y."/>
            <person name="Lin C.I."/>
            <person name="Wu C.S."/>
            <person name="Ke H.M."/>
            <person name="Chang L.Y."/>
            <person name="Hsu C.Y."/>
            <person name="Yang H.T."/>
            <person name="Sudianto E."/>
            <person name="Hsu M.H."/>
            <person name="Wu K.P."/>
            <person name="Wang L.N."/>
            <person name="Leebens-Mack J.H."/>
            <person name="Tsai I.J."/>
        </authorList>
    </citation>
    <scope>NUCLEOTIDE SEQUENCE [LARGE SCALE GENOMIC DNA]</scope>
    <source>
        <strain evidence="2">cv. Chaw 1501</strain>
        <tissue evidence="1">Young leaves</tissue>
    </source>
</reference>
<dbReference type="OrthoDB" id="278212at2759"/>
<dbReference type="STRING" id="337451.A0A3S3Q2W5"/>
<accession>A0A3S3Q2W5</accession>
<dbReference type="EMBL" id="QPKB01000002">
    <property type="protein sequence ID" value="RWR78316.1"/>
    <property type="molecule type" value="Genomic_DNA"/>
</dbReference>
<name>A0A3S3Q2W5_9MAGN</name>
<dbReference type="Pfam" id="PF02330">
    <property type="entry name" value="MAM33"/>
    <property type="match status" value="1"/>
</dbReference>
<dbReference type="InterPro" id="IPR003428">
    <property type="entry name" value="MAM33"/>
</dbReference>
<dbReference type="SUPFAM" id="SSF54529">
    <property type="entry name" value="Mitochondrial glycoprotein MAM33-like"/>
    <property type="match status" value="1"/>
</dbReference>
<dbReference type="AlphaFoldDB" id="A0A3S3Q2W5"/>
<dbReference type="Proteomes" id="UP000283530">
    <property type="component" value="Unassembled WGS sequence"/>
</dbReference>
<organism evidence="1 2">
    <name type="scientific">Cinnamomum micranthum f. kanehirae</name>
    <dbReference type="NCBI Taxonomy" id="337451"/>
    <lineage>
        <taxon>Eukaryota</taxon>
        <taxon>Viridiplantae</taxon>
        <taxon>Streptophyta</taxon>
        <taxon>Embryophyta</taxon>
        <taxon>Tracheophyta</taxon>
        <taxon>Spermatophyta</taxon>
        <taxon>Magnoliopsida</taxon>
        <taxon>Magnoliidae</taxon>
        <taxon>Laurales</taxon>
        <taxon>Lauraceae</taxon>
        <taxon>Cinnamomum</taxon>
    </lineage>
</organism>
<dbReference type="Gene3D" id="3.10.280.10">
    <property type="entry name" value="Mitochondrial glycoprotein"/>
    <property type="match status" value="1"/>
</dbReference>
<dbReference type="InterPro" id="IPR036561">
    <property type="entry name" value="MAM33_sf"/>
</dbReference>
<comment type="caution">
    <text evidence="1">The sequence shown here is derived from an EMBL/GenBank/DDBJ whole genome shotgun (WGS) entry which is preliminary data.</text>
</comment>
<evidence type="ECO:0000313" key="2">
    <source>
        <dbReference type="Proteomes" id="UP000283530"/>
    </source>
</evidence>
<dbReference type="PANTHER" id="PTHR10826">
    <property type="entry name" value="COMPLEMENT COMPONENT 1"/>
    <property type="match status" value="1"/>
</dbReference>
<sequence length="202" mass="23208">MMKMMLKSGDDNDEMDKHQPNVSLIVAVAKGKGPHLEFCCTAYPNEITIDRMLIKGNEVSADKIAYEGLEFSDLDEDLQKAFYKYLEVRGIKSSLTNSLQQYMVSKDNREYLSHNFRMVPDSMIEASEMRSRELLVYHHHHQCNNCIQARQSNIKACPAGPIGLCIKQMKMSMWNGMKFGRNSDTLLYVKNDVSNEYLRPPN</sequence>
<dbReference type="PANTHER" id="PTHR10826:SF27">
    <property type="entry name" value="OS06G0326500 PROTEIN"/>
    <property type="match status" value="1"/>
</dbReference>
<evidence type="ECO:0000313" key="1">
    <source>
        <dbReference type="EMBL" id="RWR78316.1"/>
    </source>
</evidence>
<protein>
    <submittedName>
        <fullName evidence="1">MAM33, mitochondrial matrix glycoprotein</fullName>
    </submittedName>
</protein>
<gene>
    <name evidence="1" type="ORF">CKAN_00684200</name>
</gene>
<dbReference type="GO" id="GO:0005759">
    <property type="term" value="C:mitochondrial matrix"/>
    <property type="evidence" value="ECO:0007669"/>
    <property type="project" value="InterPro"/>
</dbReference>
<keyword evidence="2" id="KW-1185">Reference proteome</keyword>
<proteinExistence type="predicted"/>